<organism evidence="1 2">
    <name type="scientific">Argiope bruennichi</name>
    <name type="common">Wasp spider</name>
    <name type="synonym">Aranea bruennichi</name>
    <dbReference type="NCBI Taxonomy" id="94029"/>
    <lineage>
        <taxon>Eukaryota</taxon>
        <taxon>Metazoa</taxon>
        <taxon>Ecdysozoa</taxon>
        <taxon>Arthropoda</taxon>
        <taxon>Chelicerata</taxon>
        <taxon>Arachnida</taxon>
        <taxon>Araneae</taxon>
        <taxon>Araneomorphae</taxon>
        <taxon>Entelegynae</taxon>
        <taxon>Araneoidea</taxon>
        <taxon>Araneidae</taxon>
        <taxon>Argiope</taxon>
    </lineage>
</organism>
<gene>
    <name evidence="1" type="ORF">HNY73_004421</name>
</gene>
<keyword evidence="2" id="KW-1185">Reference proteome</keyword>
<comment type="caution">
    <text evidence="1">The sequence shown here is derived from an EMBL/GenBank/DDBJ whole genome shotgun (WGS) entry which is preliminary data.</text>
</comment>
<dbReference type="EMBL" id="JABXBU010000003">
    <property type="protein sequence ID" value="KAF8792877.1"/>
    <property type="molecule type" value="Genomic_DNA"/>
</dbReference>
<dbReference type="AlphaFoldDB" id="A0A8T0FNX3"/>
<protein>
    <submittedName>
        <fullName evidence="1">Uncharacterized protein</fullName>
    </submittedName>
</protein>
<dbReference type="Proteomes" id="UP000807504">
    <property type="component" value="Unassembled WGS sequence"/>
</dbReference>
<accession>A0A8T0FNX3</accession>
<name>A0A8T0FNX3_ARGBR</name>
<reference evidence="1" key="2">
    <citation type="submission" date="2020-06" db="EMBL/GenBank/DDBJ databases">
        <authorList>
            <person name="Sheffer M."/>
        </authorList>
    </citation>
    <scope>NUCLEOTIDE SEQUENCE</scope>
</reference>
<proteinExistence type="predicted"/>
<sequence>MPLPLSRLAAPFKGRIWDFKISFLNSTSTEEPLPKTWKSVRPLNMMYSRHSNLRWNGGLFSGHLNGEQRVLIQSNH</sequence>
<evidence type="ECO:0000313" key="1">
    <source>
        <dbReference type="EMBL" id="KAF8792877.1"/>
    </source>
</evidence>
<evidence type="ECO:0000313" key="2">
    <source>
        <dbReference type="Proteomes" id="UP000807504"/>
    </source>
</evidence>
<reference evidence="1" key="1">
    <citation type="journal article" date="2020" name="bioRxiv">
        <title>Chromosome-level reference genome of the European wasp spider Argiope bruennichi: a resource for studies on range expansion and evolutionary adaptation.</title>
        <authorList>
            <person name="Sheffer M.M."/>
            <person name="Hoppe A."/>
            <person name="Krehenwinkel H."/>
            <person name="Uhl G."/>
            <person name="Kuss A.W."/>
            <person name="Jensen L."/>
            <person name="Jensen C."/>
            <person name="Gillespie R.G."/>
            <person name="Hoff K.J."/>
            <person name="Prost S."/>
        </authorList>
    </citation>
    <scope>NUCLEOTIDE SEQUENCE</scope>
</reference>